<evidence type="ECO:0000256" key="1">
    <source>
        <dbReference type="SAM" id="MobiDB-lite"/>
    </source>
</evidence>
<proteinExistence type="predicted"/>
<sequence>MIIVSGAARHARDPGADAAGGSDGWGMRACCGSGPNGHPNLISMESSGSVPSCPEYGFFFWGRGR</sequence>
<evidence type="ECO:0000313" key="2">
    <source>
        <dbReference type="EMBL" id="CVK34190.1"/>
    </source>
</evidence>
<reference evidence="2 3" key="1">
    <citation type="submission" date="2016-01" db="EMBL/GenBank/DDBJ databases">
        <authorList>
            <person name="Manzoor S."/>
        </authorList>
    </citation>
    <scope>NUCLEOTIDE SEQUENCE [LARGE SCALE GENOMIC DNA]</scope>
    <source>
        <strain evidence="2">Methanoculleus sp MAB1</strain>
    </source>
</reference>
<dbReference type="EMBL" id="LT158599">
    <property type="protein sequence ID" value="CVK34190.1"/>
    <property type="molecule type" value="Genomic_DNA"/>
</dbReference>
<evidence type="ECO:0000313" key="3">
    <source>
        <dbReference type="Proteomes" id="UP000069850"/>
    </source>
</evidence>
<accession>A0A0X3BQT5</accession>
<dbReference type="Proteomes" id="UP000069850">
    <property type="component" value="Chromosome 1"/>
</dbReference>
<protein>
    <submittedName>
        <fullName evidence="2">Uncharacterized protein</fullName>
    </submittedName>
</protein>
<name>A0A0X3BQT5_9EURY</name>
<gene>
    <name evidence="2" type="ORF">MMAB1_2977</name>
</gene>
<dbReference type="KEGG" id="mema:MMAB1_2977"/>
<feature type="region of interest" description="Disordered" evidence="1">
    <location>
        <begin position="1"/>
        <end position="24"/>
    </location>
</feature>
<organism evidence="2 3">
    <name type="scientific">Methanoculleus bourgensis</name>
    <dbReference type="NCBI Taxonomy" id="83986"/>
    <lineage>
        <taxon>Archaea</taxon>
        <taxon>Methanobacteriati</taxon>
        <taxon>Methanobacteriota</taxon>
        <taxon>Stenosarchaea group</taxon>
        <taxon>Methanomicrobia</taxon>
        <taxon>Methanomicrobiales</taxon>
        <taxon>Methanomicrobiaceae</taxon>
        <taxon>Methanoculleus</taxon>
    </lineage>
</organism>
<dbReference type="AlphaFoldDB" id="A0A0X3BQT5"/>